<evidence type="ECO:0000313" key="2">
    <source>
        <dbReference type="Proteomes" id="UP001226389"/>
    </source>
</evidence>
<gene>
    <name evidence="1" type="ORF">J2T22_001594</name>
</gene>
<dbReference type="Proteomes" id="UP001226389">
    <property type="component" value="Unassembled WGS sequence"/>
</dbReference>
<dbReference type="SUPFAM" id="SSF159275">
    <property type="entry name" value="PA1994-like"/>
    <property type="match status" value="1"/>
</dbReference>
<keyword evidence="2" id="KW-1185">Reference proteome</keyword>
<dbReference type="RefSeq" id="WP_307489419.1">
    <property type="nucleotide sequence ID" value="NZ_JAUSSY010000005.1"/>
</dbReference>
<name>A0ABT9UFK3_9MICC</name>
<proteinExistence type="predicted"/>
<dbReference type="EMBL" id="JAUSSY010000005">
    <property type="protein sequence ID" value="MDQ0118416.1"/>
    <property type="molecule type" value="Genomic_DNA"/>
</dbReference>
<dbReference type="InterPro" id="IPR009467">
    <property type="entry name" value="Glycolipid-bd_prot_put"/>
</dbReference>
<dbReference type="Pfam" id="PF06475">
    <property type="entry name" value="Glycolipid_bind"/>
    <property type="match status" value="1"/>
</dbReference>
<comment type="caution">
    <text evidence="1">The sequence shown here is derived from an EMBL/GenBank/DDBJ whole genome shotgun (WGS) entry which is preliminary data.</text>
</comment>
<evidence type="ECO:0008006" key="3">
    <source>
        <dbReference type="Google" id="ProtNLM"/>
    </source>
</evidence>
<reference evidence="1 2" key="1">
    <citation type="submission" date="2023-07" db="EMBL/GenBank/DDBJ databases">
        <title>Sorghum-associated microbial communities from plants grown in Nebraska, USA.</title>
        <authorList>
            <person name="Schachtman D."/>
        </authorList>
    </citation>
    <scope>NUCLEOTIDE SEQUENCE [LARGE SCALE GENOMIC DNA]</scope>
    <source>
        <strain evidence="1 2">DS994</strain>
    </source>
</reference>
<evidence type="ECO:0000313" key="1">
    <source>
        <dbReference type="EMBL" id="MDQ0118416.1"/>
    </source>
</evidence>
<protein>
    <recommendedName>
        <fullName evidence="3">Glycolipid-binding protein</fullName>
    </recommendedName>
</protein>
<accession>A0ABT9UFK3</accession>
<organism evidence="1 2">
    <name type="scientific">Pseudarthrobacter defluvii</name>
    <dbReference type="NCBI Taxonomy" id="410837"/>
    <lineage>
        <taxon>Bacteria</taxon>
        <taxon>Bacillati</taxon>
        <taxon>Actinomycetota</taxon>
        <taxon>Actinomycetes</taxon>
        <taxon>Micrococcales</taxon>
        <taxon>Micrococcaceae</taxon>
        <taxon>Pseudarthrobacter</taxon>
    </lineage>
</organism>
<sequence length="183" mass="20990">MNYTWYGIETPSIEKLHFTAEGETLRALSTWVNENGHYDYEVTLDRRWIFRELRLHRHDDGQLEIRRHRDGTWNVNQVLRPDLQGAVDVDLALSPFTNTLPVRRLDLPLGVRTEIITAYVAVPSLQVTPDPQAYTRTAANLYLYESLDSDFSRQITVDADGFVIDYPGLYTRDPAAGTPRPNA</sequence>